<proteinExistence type="predicted"/>
<dbReference type="Proteomes" id="UP000266272">
    <property type="component" value="Unassembled WGS sequence"/>
</dbReference>
<evidence type="ECO:0000313" key="2">
    <source>
        <dbReference type="EMBL" id="RFU77568.1"/>
    </source>
</evidence>
<evidence type="ECO:0000313" key="3">
    <source>
        <dbReference type="Proteomes" id="UP000266272"/>
    </source>
</evidence>
<comment type="caution">
    <text evidence="2">The sequence shown here is derived from an EMBL/GenBank/DDBJ whole genome shotgun (WGS) entry which is preliminary data.</text>
</comment>
<dbReference type="AlphaFoldDB" id="A0A395NNK2"/>
<name>A0A395NNK2_TRIAR</name>
<sequence length="129" mass="13870">MGRATHPRQPSPSPMARTCCFHCEYGVRSNREFSESIAVGTGLDFAHRHHPRESSEPLAAAHRRLAAKVMGWSPMTDAAAKLALAPSPAELECQTRPVLSYPGLPNLSQVWAANRGPSDGGSGARLRTP</sequence>
<keyword evidence="3" id="KW-1185">Reference proteome</keyword>
<dbReference type="EMBL" id="PXOA01000274">
    <property type="protein sequence ID" value="RFU77568.1"/>
    <property type="molecule type" value="Genomic_DNA"/>
</dbReference>
<evidence type="ECO:0000256" key="1">
    <source>
        <dbReference type="SAM" id="MobiDB-lite"/>
    </source>
</evidence>
<protein>
    <submittedName>
        <fullName evidence="2">Uncharacterized protein</fullName>
    </submittedName>
</protein>
<accession>A0A395NNK2</accession>
<gene>
    <name evidence="2" type="ORF">TARUN_4650</name>
</gene>
<reference evidence="2 3" key="1">
    <citation type="journal article" date="2018" name="PLoS Pathog.">
        <title>Evolution of structural diversity of trichothecenes, a family of toxins produced by plant pathogenic and entomopathogenic fungi.</title>
        <authorList>
            <person name="Proctor R.H."/>
            <person name="McCormick S.P."/>
            <person name="Kim H.S."/>
            <person name="Cardoza R.E."/>
            <person name="Stanley A.M."/>
            <person name="Lindo L."/>
            <person name="Kelly A."/>
            <person name="Brown D.W."/>
            <person name="Lee T."/>
            <person name="Vaughan M.M."/>
            <person name="Alexander N.J."/>
            <person name="Busman M."/>
            <person name="Gutierrez S."/>
        </authorList>
    </citation>
    <scope>NUCLEOTIDE SEQUENCE [LARGE SCALE GENOMIC DNA]</scope>
    <source>
        <strain evidence="2 3">IBT 40837</strain>
    </source>
</reference>
<feature type="region of interest" description="Disordered" evidence="1">
    <location>
        <begin position="110"/>
        <end position="129"/>
    </location>
</feature>
<organism evidence="2 3">
    <name type="scientific">Trichoderma arundinaceum</name>
    <dbReference type="NCBI Taxonomy" id="490622"/>
    <lineage>
        <taxon>Eukaryota</taxon>
        <taxon>Fungi</taxon>
        <taxon>Dikarya</taxon>
        <taxon>Ascomycota</taxon>
        <taxon>Pezizomycotina</taxon>
        <taxon>Sordariomycetes</taxon>
        <taxon>Hypocreomycetidae</taxon>
        <taxon>Hypocreales</taxon>
        <taxon>Hypocreaceae</taxon>
        <taxon>Trichoderma</taxon>
    </lineage>
</organism>